<gene>
    <name evidence="3" type="ORF">LVIROSA_LOCUS12072</name>
    <name evidence="2" type="ORF">LVIROSA_LOCUS4610</name>
</gene>
<dbReference type="PANTHER" id="PTHR34956:SF1">
    <property type="entry name" value="DUF4005 DOMAIN-CONTAINING PROTEIN"/>
    <property type="match status" value="1"/>
</dbReference>
<feature type="compositionally biased region" description="Basic and acidic residues" evidence="1">
    <location>
        <begin position="149"/>
        <end position="165"/>
    </location>
</feature>
<dbReference type="EMBL" id="CAKMRJ010000002">
    <property type="protein sequence ID" value="CAH1416874.1"/>
    <property type="molecule type" value="Genomic_DNA"/>
</dbReference>
<reference evidence="2 4" key="1">
    <citation type="submission" date="2022-01" db="EMBL/GenBank/DDBJ databases">
        <authorList>
            <person name="Xiong W."/>
            <person name="Schranz E."/>
        </authorList>
    </citation>
    <scope>NUCLEOTIDE SEQUENCE [LARGE SCALE GENOMIC DNA]</scope>
</reference>
<dbReference type="Proteomes" id="UP001157418">
    <property type="component" value="Unassembled WGS sequence"/>
</dbReference>
<protein>
    <submittedName>
        <fullName evidence="2">Uncharacterized protein</fullName>
    </submittedName>
</protein>
<comment type="caution">
    <text evidence="2">The sequence shown here is derived from an EMBL/GenBank/DDBJ whole genome shotgun (WGS) entry which is preliminary data.</text>
</comment>
<sequence>MIHPNQLPYKYSIKTTLLPNPNTSISDISSINMNPDYSLHRSNMESPDFEDTTFYTELTRQILLIMDEDDDTYTRRNRNGASQFQRTPVSGGSGKYFNWLEGQGGRNVEVPGWMESLWANNGAGTGVFIPRVAATGKVRRRRHHKSRKNKDGGRIHSLEGQKIHV</sequence>
<keyword evidence="4" id="KW-1185">Reference proteome</keyword>
<dbReference type="AlphaFoldDB" id="A0AAU9LML5"/>
<organism evidence="2 4">
    <name type="scientific">Lactuca virosa</name>
    <dbReference type="NCBI Taxonomy" id="75947"/>
    <lineage>
        <taxon>Eukaryota</taxon>
        <taxon>Viridiplantae</taxon>
        <taxon>Streptophyta</taxon>
        <taxon>Embryophyta</taxon>
        <taxon>Tracheophyta</taxon>
        <taxon>Spermatophyta</taxon>
        <taxon>Magnoliopsida</taxon>
        <taxon>eudicotyledons</taxon>
        <taxon>Gunneridae</taxon>
        <taxon>Pentapetalae</taxon>
        <taxon>asterids</taxon>
        <taxon>campanulids</taxon>
        <taxon>Asterales</taxon>
        <taxon>Asteraceae</taxon>
        <taxon>Cichorioideae</taxon>
        <taxon>Cichorieae</taxon>
        <taxon>Lactucinae</taxon>
        <taxon>Lactuca</taxon>
    </lineage>
</organism>
<dbReference type="EMBL" id="CAKMRJ010002017">
    <property type="protein sequence ID" value="CAH1424896.1"/>
    <property type="molecule type" value="Genomic_DNA"/>
</dbReference>
<evidence type="ECO:0000313" key="4">
    <source>
        <dbReference type="Proteomes" id="UP001157418"/>
    </source>
</evidence>
<proteinExistence type="predicted"/>
<feature type="region of interest" description="Disordered" evidence="1">
    <location>
        <begin position="136"/>
        <end position="165"/>
    </location>
</feature>
<evidence type="ECO:0000313" key="3">
    <source>
        <dbReference type="EMBL" id="CAH1424896.1"/>
    </source>
</evidence>
<evidence type="ECO:0000313" key="2">
    <source>
        <dbReference type="EMBL" id="CAH1416874.1"/>
    </source>
</evidence>
<feature type="compositionally biased region" description="Basic residues" evidence="1">
    <location>
        <begin position="137"/>
        <end position="148"/>
    </location>
</feature>
<evidence type="ECO:0000256" key="1">
    <source>
        <dbReference type="SAM" id="MobiDB-lite"/>
    </source>
</evidence>
<accession>A0AAU9LML5</accession>
<name>A0AAU9LML5_9ASTR</name>
<dbReference type="PANTHER" id="PTHR34956">
    <property type="entry name" value="OS05G0397300 PROTEIN"/>
    <property type="match status" value="1"/>
</dbReference>